<keyword evidence="9" id="KW-1185">Reference proteome</keyword>
<dbReference type="InterPro" id="IPR013083">
    <property type="entry name" value="Znf_RING/FYVE/PHD"/>
</dbReference>
<evidence type="ECO:0000256" key="4">
    <source>
        <dbReference type="PROSITE-ProRule" id="PRU00024"/>
    </source>
</evidence>
<organism evidence="8 9">
    <name type="scientific">Tieghemostelium lacteum</name>
    <name type="common">Slime mold</name>
    <name type="synonym">Dictyostelium lacteum</name>
    <dbReference type="NCBI Taxonomy" id="361077"/>
    <lineage>
        <taxon>Eukaryota</taxon>
        <taxon>Amoebozoa</taxon>
        <taxon>Evosea</taxon>
        <taxon>Eumycetozoa</taxon>
        <taxon>Dictyostelia</taxon>
        <taxon>Dictyosteliales</taxon>
        <taxon>Raperosteliaceae</taxon>
        <taxon>Tieghemostelium</taxon>
    </lineage>
</organism>
<dbReference type="InterPro" id="IPR017907">
    <property type="entry name" value="Znf_RING_CS"/>
</dbReference>
<dbReference type="SUPFAM" id="SSF57845">
    <property type="entry name" value="B-box zinc-binding domain"/>
    <property type="match status" value="1"/>
</dbReference>
<dbReference type="InterPro" id="IPR047153">
    <property type="entry name" value="TRIM45/56/19-like"/>
</dbReference>
<evidence type="ECO:0000256" key="5">
    <source>
        <dbReference type="SAM" id="Coils"/>
    </source>
</evidence>
<evidence type="ECO:0000313" key="9">
    <source>
        <dbReference type="Proteomes" id="UP000076078"/>
    </source>
</evidence>
<protein>
    <submittedName>
        <fullName evidence="8">Colossin A</fullName>
    </submittedName>
</protein>
<accession>A0A151ZCH9</accession>
<dbReference type="PANTHER" id="PTHR25462">
    <property type="entry name" value="BONUS, ISOFORM C-RELATED"/>
    <property type="match status" value="1"/>
</dbReference>
<keyword evidence="3" id="KW-0862">Zinc</keyword>
<dbReference type="InterPro" id="IPR000315">
    <property type="entry name" value="Znf_B-box"/>
</dbReference>
<keyword evidence="5" id="KW-0175">Coiled coil</keyword>
<feature type="compositionally biased region" description="Polar residues" evidence="6">
    <location>
        <begin position="626"/>
        <end position="635"/>
    </location>
</feature>
<dbReference type="STRING" id="361077.A0A151ZCH9"/>
<dbReference type="PROSITE" id="PS50119">
    <property type="entry name" value="ZF_BBOX"/>
    <property type="match status" value="1"/>
</dbReference>
<dbReference type="OrthoDB" id="654191at2759"/>
<feature type="region of interest" description="Disordered" evidence="6">
    <location>
        <begin position="626"/>
        <end position="649"/>
    </location>
</feature>
<keyword evidence="1" id="KW-0479">Metal-binding</keyword>
<feature type="coiled-coil region" evidence="5">
    <location>
        <begin position="118"/>
        <end position="189"/>
    </location>
</feature>
<dbReference type="CDD" id="cd19756">
    <property type="entry name" value="Bbox2"/>
    <property type="match status" value="1"/>
</dbReference>
<sequence length="707" mass="82215">MNVYNEPLNLKCFHILCKKCVDTLKDKLEQLECPFCKKISTTKDLSVNLGMTKLIDQCKVIERSNVRCNTHLDYYLDYWCWDCEQPICHACTKDLLHKNDYIMPFESEEGIQVVQMFYQRLDKLSNEMFERLNRLENRKQYLKDSLRLINRDHFQRVRDYLKVTYSNIVDKKLEDIKKQLQDSEEYNQKVCNDSLKVIENQKSNLETKVNDIFDIQVQDRSFNRTKIAVLSFLPKLEKYNLEIPPTPTLSVNDICIYKYCEIEGSTDQDPSEPTQNRIHFYKFSASHRFIQNKQRNIQSPTTIYFIETVLVTGVGYVGWLSASRVRSDTKVLLTQIPSQIVENPFGLKIIGSGVCVFIFLLQSKEYYIYTTNNGLQKSQLNYEVINVIYSNVTLDECIYVIYKITGSNEFCFDQIDCRSNSLVQQGTRFSEYTGSGDISNVNFKSALELIYLIPKNETDLNIEVRIFNTQLQCNYPTSHPIYIPDVNDIFSFCYVPSILPFDSDLGWIFFTTINSFFKFNLSSNYIEEITIPPEHAPNLQISQGFMVFDGGDNIYFLASNYMLSYNIFQNTWEATRLNYLPIFAGVYLTSQNPWFSQNKQVVYNKINSKYPKEQLIQYQMNQNRSKSSIASSTNGHPHHHGNVTVENSHCHTNNEYVNDRIKVKSEPNDSFRYGPIGHDETADQDWANPCSLAVTDGILVSFFSSAY</sequence>
<dbReference type="GO" id="GO:0008270">
    <property type="term" value="F:zinc ion binding"/>
    <property type="evidence" value="ECO:0007669"/>
    <property type="project" value="UniProtKB-KW"/>
</dbReference>
<comment type="caution">
    <text evidence="8">The sequence shown here is derived from an EMBL/GenBank/DDBJ whole genome shotgun (WGS) entry which is preliminary data.</text>
</comment>
<keyword evidence="2 4" id="KW-0863">Zinc-finger</keyword>
<reference evidence="8 9" key="1">
    <citation type="submission" date="2015-12" db="EMBL/GenBank/DDBJ databases">
        <title>Dictyostelia acquired genes for synthesis and detection of signals that induce cell-type specialization by lateral gene transfer from prokaryotes.</title>
        <authorList>
            <person name="Gloeckner G."/>
            <person name="Schaap P."/>
        </authorList>
    </citation>
    <scope>NUCLEOTIDE SEQUENCE [LARGE SCALE GENOMIC DNA]</scope>
    <source>
        <strain evidence="8 9">TK</strain>
    </source>
</reference>
<dbReference type="InParanoid" id="A0A151ZCH9"/>
<dbReference type="PANTHER" id="PTHR25462:SF296">
    <property type="entry name" value="MEIOTIC P26, ISOFORM F"/>
    <property type="match status" value="1"/>
</dbReference>
<evidence type="ECO:0000256" key="3">
    <source>
        <dbReference type="ARBA" id="ARBA00022833"/>
    </source>
</evidence>
<proteinExistence type="predicted"/>
<dbReference type="AlphaFoldDB" id="A0A151ZCH9"/>
<name>A0A151ZCH9_TIELA</name>
<dbReference type="Gene3D" id="3.30.40.10">
    <property type="entry name" value="Zinc/RING finger domain, C3HC4 (zinc finger)"/>
    <property type="match status" value="1"/>
</dbReference>
<dbReference type="SUPFAM" id="SSF57850">
    <property type="entry name" value="RING/U-box"/>
    <property type="match status" value="1"/>
</dbReference>
<feature type="domain" description="B box-type" evidence="7">
    <location>
        <begin position="63"/>
        <end position="105"/>
    </location>
</feature>
<evidence type="ECO:0000256" key="2">
    <source>
        <dbReference type="ARBA" id="ARBA00022771"/>
    </source>
</evidence>
<dbReference type="Gene3D" id="3.30.160.60">
    <property type="entry name" value="Classic Zinc Finger"/>
    <property type="match status" value="1"/>
</dbReference>
<gene>
    <name evidence="8" type="ORF">DLAC_07432</name>
</gene>
<dbReference type="PROSITE" id="PS00518">
    <property type="entry name" value="ZF_RING_1"/>
    <property type="match status" value="1"/>
</dbReference>
<dbReference type="EMBL" id="LODT01000034">
    <property type="protein sequence ID" value="KYQ91656.1"/>
    <property type="molecule type" value="Genomic_DNA"/>
</dbReference>
<dbReference type="Pfam" id="PF00643">
    <property type="entry name" value="zf-B_box"/>
    <property type="match status" value="1"/>
</dbReference>
<evidence type="ECO:0000256" key="6">
    <source>
        <dbReference type="SAM" id="MobiDB-lite"/>
    </source>
</evidence>
<evidence type="ECO:0000313" key="8">
    <source>
        <dbReference type="EMBL" id="KYQ91656.1"/>
    </source>
</evidence>
<evidence type="ECO:0000256" key="1">
    <source>
        <dbReference type="ARBA" id="ARBA00022723"/>
    </source>
</evidence>
<evidence type="ECO:0000259" key="7">
    <source>
        <dbReference type="PROSITE" id="PS50119"/>
    </source>
</evidence>
<dbReference type="Proteomes" id="UP000076078">
    <property type="component" value="Unassembled WGS sequence"/>
</dbReference>